<dbReference type="GO" id="GO:0004077">
    <property type="term" value="F:biotin--[biotin carboxyl-carrier protein] ligase activity"/>
    <property type="evidence" value="ECO:0007669"/>
    <property type="project" value="TreeGrafter"/>
</dbReference>
<organism evidence="2 3">
    <name type="scientific">Macrolepiota fuliginosa MF-IS2</name>
    <dbReference type="NCBI Taxonomy" id="1400762"/>
    <lineage>
        <taxon>Eukaryota</taxon>
        <taxon>Fungi</taxon>
        <taxon>Dikarya</taxon>
        <taxon>Basidiomycota</taxon>
        <taxon>Agaricomycotina</taxon>
        <taxon>Agaricomycetes</taxon>
        <taxon>Agaricomycetidae</taxon>
        <taxon>Agaricales</taxon>
        <taxon>Agaricineae</taxon>
        <taxon>Agaricaceae</taxon>
        <taxon>Macrolepiota</taxon>
    </lineage>
</organism>
<dbReference type="Pfam" id="PF03099">
    <property type="entry name" value="BPL_LplA_LipB"/>
    <property type="match status" value="1"/>
</dbReference>
<dbReference type="PANTHER" id="PTHR12835:SF5">
    <property type="entry name" value="BIOTIN--PROTEIN LIGASE"/>
    <property type="match status" value="1"/>
</dbReference>
<comment type="caution">
    <text evidence="2">The sequence shown here is derived from an EMBL/GenBank/DDBJ whole genome shotgun (WGS) entry which is preliminary data.</text>
</comment>
<accession>A0A9P5XMN8</accession>
<sequence length="655" mass="71860">MNVLVYNGPEVVHASFNAVLNSLRTILLPHYSVQQVELSALAKQPWSSTCALLVFPRLEQPFQAPAHTRIQDYVERGGAFLAFGAGASCSTRGLVTGMEHLNIGIGATNASSLKFFDKFSNAYIRPTFGSSPSDASPSLVKLEALDRNTIRAVYEAARAEFTGFQDERGIKILGRYDNGEIAGLGCDVGIGRIALWSPNLEVPLTEEPASALVSPSRDNKELDKDRRKLLKRTIIYLGLQLPTTSDPSSIAEPHVIARPFPQFLVSSPDRPHIVSQIIDALSDSFTPDEPKILKDSNDTLYIHESTSTSTSTLLEESKAQLTTPSDPSTWQPKHIVIHRDGTLPSTSYTSPYFSLSNYFNHIASLHQSTEQPTDENKWPIGSALFFSPAVTSTQTLLDKNPIFLTSLPTPIVSLASHQLSARGRGSNVWLSPSGSLSYSIHLRLTAADGVPWGKLVFVQYLFALAVCEGVRDKSVLGKGGGEGGEGEGSRIRIKWPNDVYALVGPRGAEEKKKVAGILVNTNFGSRGVDIVIGCGLNIFNDPPSTSLAHLLRNTRSGNKLRENLSIERTAAVILFKFEEMWTTFISSQGSFEPFMDLYLKRWLHSYVVPDFIPLNSSIHSSDIQRSTCNVNNNLPAYPSPYRGYNSRPRSVTDYT</sequence>
<dbReference type="PROSITE" id="PS51733">
    <property type="entry name" value="BPL_LPL_CATALYTIC"/>
    <property type="match status" value="1"/>
</dbReference>
<evidence type="ECO:0000259" key="1">
    <source>
        <dbReference type="PROSITE" id="PS51733"/>
    </source>
</evidence>
<dbReference type="Proteomes" id="UP000807342">
    <property type="component" value="Unassembled WGS sequence"/>
</dbReference>
<keyword evidence="3" id="KW-1185">Reference proteome</keyword>
<name>A0A9P5XMN8_9AGAR</name>
<dbReference type="OrthoDB" id="10250105at2759"/>
<dbReference type="Gene3D" id="3.30.930.10">
    <property type="entry name" value="Bira Bifunctional Protein, Domain 2"/>
    <property type="match status" value="1"/>
</dbReference>
<dbReference type="AlphaFoldDB" id="A0A9P5XMN8"/>
<proteinExistence type="predicted"/>
<dbReference type="InterPro" id="IPR019197">
    <property type="entry name" value="Biotin-prot_ligase_N"/>
</dbReference>
<dbReference type="Pfam" id="PF09825">
    <property type="entry name" value="BPL_N"/>
    <property type="match status" value="1"/>
</dbReference>
<dbReference type="PANTHER" id="PTHR12835">
    <property type="entry name" value="BIOTIN PROTEIN LIGASE"/>
    <property type="match status" value="1"/>
</dbReference>
<protein>
    <submittedName>
        <fullName evidence="2">Class II aaRS and biotin synthetase</fullName>
    </submittedName>
</protein>
<dbReference type="InterPro" id="IPR004143">
    <property type="entry name" value="BPL_LPL_catalytic"/>
</dbReference>
<feature type="domain" description="BPL/LPL catalytic" evidence="1">
    <location>
        <begin position="369"/>
        <end position="585"/>
    </location>
</feature>
<evidence type="ECO:0000313" key="2">
    <source>
        <dbReference type="EMBL" id="KAF9453299.1"/>
    </source>
</evidence>
<dbReference type="InterPro" id="IPR045864">
    <property type="entry name" value="aa-tRNA-synth_II/BPL/LPL"/>
</dbReference>
<reference evidence="2" key="1">
    <citation type="submission" date="2020-11" db="EMBL/GenBank/DDBJ databases">
        <authorList>
            <consortium name="DOE Joint Genome Institute"/>
            <person name="Ahrendt S."/>
            <person name="Riley R."/>
            <person name="Andreopoulos W."/>
            <person name="Labutti K."/>
            <person name="Pangilinan J."/>
            <person name="Ruiz-Duenas F.J."/>
            <person name="Barrasa J.M."/>
            <person name="Sanchez-Garcia M."/>
            <person name="Camarero S."/>
            <person name="Miyauchi S."/>
            <person name="Serrano A."/>
            <person name="Linde D."/>
            <person name="Babiker R."/>
            <person name="Drula E."/>
            <person name="Ayuso-Fernandez I."/>
            <person name="Pacheco R."/>
            <person name="Padilla G."/>
            <person name="Ferreira P."/>
            <person name="Barriuso J."/>
            <person name="Kellner H."/>
            <person name="Castanera R."/>
            <person name="Alfaro M."/>
            <person name="Ramirez L."/>
            <person name="Pisabarro A.G."/>
            <person name="Kuo A."/>
            <person name="Tritt A."/>
            <person name="Lipzen A."/>
            <person name="He G."/>
            <person name="Yan M."/>
            <person name="Ng V."/>
            <person name="Cullen D."/>
            <person name="Martin F."/>
            <person name="Rosso M.-N."/>
            <person name="Henrissat B."/>
            <person name="Hibbett D."/>
            <person name="Martinez A.T."/>
            <person name="Grigoriev I.V."/>
        </authorList>
    </citation>
    <scope>NUCLEOTIDE SEQUENCE</scope>
    <source>
        <strain evidence="2">MF-IS2</strain>
    </source>
</reference>
<dbReference type="SUPFAM" id="SSF55681">
    <property type="entry name" value="Class II aaRS and biotin synthetases"/>
    <property type="match status" value="1"/>
</dbReference>
<evidence type="ECO:0000313" key="3">
    <source>
        <dbReference type="Proteomes" id="UP000807342"/>
    </source>
</evidence>
<dbReference type="EMBL" id="MU151062">
    <property type="protein sequence ID" value="KAF9453299.1"/>
    <property type="molecule type" value="Genomic_DNA"/>
</dbReference>
<gene>
    <name evidence="2" type="ORF">P691DRAFT_658837</name>
</gene>
<dbReference type="GO" id="GO:0005737">
    <property type="term" value="C:cytoplasm"/>
    <property type="evidence" value="ECO:0007669"/>
    <property type="project" value="TreeGrafter"/>
</dbReference>